<reference evidence="1" key="1">
    <citation type="submission" date="2021-06" db="EMBL/GenBank/DDBJ databases">
        <authorList>
            <person name="Kallberg Y."/>
            <person name="Tangrot J."/>
            <person name="Rosling A."/>
        </authorList>
    </citation>
    <scope>NUCLEOTIDE SEQUENCE</scope>
    <source>
        <strain evidence="1">FL966</strain>
    </source>
</reference>
<dbReference type="OrthoDB" id="2307332at2759"/>
<name>A0A9N9IHC3_9GLOM</name>
<organism evidence="1 2">
    <name type="scientific">Cetraspora pellucida</name>
    <dbReference type="NCBI Taxonomy" id="1433469"/>
    <lineage>
        <taxon>Eukaryota</taxon>
        <taxon>Fungi</taxon>
        <taxon>Fungi incertae sedis</taxon>
        <taxon>Mucoromycota</taxon>
        <taxon>Glomeromycotina</taxon>
        <taxon>Glomeromycetes</taxon>
        <taxon>Diversisporales</taxon>
        <taxon>Gigasporaceae</taxon>
        <taxon>Cetraspora</taxon>
    </lineage>
</organism>
<dbReference type="EMBL" id="CAJVQA010015188">
    <property type="protein sequence ID" value="CAG8735727.1"/>
    <property type="molecule type" value="Genomic_DNA"/>
</dbReference>
<accession>A0A9N9IHC3</accession>
<feature type="non-terminal residue" evidence="1">
    <location>
        <position position="1"/>
    </location>
</feature>
<protein>
    <submittedName>
        <fullName evidence="1">9108_t:CDS:1</fullName>
    </submittedName>
</protein>
<comment type="caution">
    <text evidence="1">The sequence shown here is derived from an EMBL/GenBank/DDBJ whole genome shotgun (WGS) entry which is preliminary data.</text>
</comment>
<proteinExistence type="predicted"/>
<dbReference type="Proteomes" id="UP000789759">
    <property type="component" value="Unassembled WGS sequence"/>
</dbReference>
<keyword evidence="2" id="KW-1185">Reference proteome</keyword>
<evidence type="ECO:0000313" key="1">
    <source>
        <dbReference type="EMBL" id="CAG8735727.1"/>
    </source>
</evidence>
<gene>
    <name evidence="1" type="ORF">CPELLU_LOCUS13782</name>
</gene>
<evidence type="ECO:0000313" key="2">
    <source>
        <dbReference type="Proteomes" id="UP000789759"/>
    </source>
</evidence>
<dbReference type="AlphaFoldDB" id="A0A9N9IHC3"/>
<sequence>NFISLSLSNINADYFFNLNSTACNNFSTNSVVDRNLGANPIIVNFGNSIGNGSPMSSYL</sequence>